<dbReference type="InterPro" id="IPR000571">
    <property type="entry name" value="Znf_CCCH"/>
</dbReference>
<dbReference type="Pfam" id="PF00642">
    <property type="entry name" value="zf-CCCH"/>
    <property type="match status" value="1"/>
</dbReference>
<dbReference type="InterPro" id="IPR036855">
    <property type="entry name" value="Znf_CCCH_sf"/>
</dbReference>
<evidence type="ECO:0000256" key="2">
    <source>
        <dbReference type="ARBA" id="ARBA00022771"/>
    </source>
</evidence>
<sequence length="117" mass="12452">MGLSSCLSAPQCTHYAQRGMCKFGLTCKFDHLETQSYCPFVPSLADMPVALCPVESSMGTLTPSSSSSDLRLEFISGSSKEFPSTRMSSLTSKPSGSVGSFLKKIMGLIILVSNSLV</sequence>
<keyword evidence="3 4" id="KW-0862">Zinc</keyword>
<keyword evidence="2 4" id="KW-0863">Zinc-finger</keyword>
<evidence type="ECO:0000256" key="3">
    <source>
        <dbReference type="ARBA" id="ARBA00022833"/>
    </source>
</evidence>
<name>A0ABY9C1Q5_VITVI</name>
<dbReference type="PROSITE" id="PS50103">
    <property type="entry name" value="ZF_C3H1"/>
    <property type="match status" value="1"/>
</dbReference>
<dbReference type="EMBL" id="CP126653">
    <property type="protein sequence ID" value="WJZ88939.1"/>
    <property type="molecule type" value="Genomic_DNA"/>
</dbReference>
<protein>
    <recommendedName>
        <fullName evidence="5">C3H1-type domain-containing protein</fullName>
    </recommendedName>
</protein>
<evidence type="ECO:0000313" key="6">
    <source>
        <dbReference type="EMBL" id="WJZ88939.1"/>
    </source>
</evidence>
<gene>
    <name evidence="6" type="ORF">VitviT2T_008198</name>
</gene>
<evidence type="ECO:0000256" key="1">
    <source>
        <dbReference type="ARBA" id="ARBA00022723"/>
    </source>
</evidence>
<dbReference type="Proteomes" id="UP001227230">
    <property type="component" value="Chromosome 6"/>
</dbReference>
<proteinExistence type="predicted"/>
<accession>A0ABY9C1Q5</accession>
<evidence type="ECO:0000259" key="5">
    <source>
        <dbReference type="PROSITE" id="PS50103"/>
    </source>
</evidence>
<reference evidence="6 7" key="1">
    <citation type="journal article" date="2023" name="Hortic Res">
        <title>The complete reference genome for grapevine (Vitis vinifera L.) genetics and breeding.</title>
        <authorList>
            <person name="Shi X."/>
            <person name="Cao S."/>
            <person name="Wang X."/>
            <person name="Huang S."/>
            <person name="Wang Y."/>
            <person name="Liu Z."/>
            <person name="Liu W."/>
            <person name="Leng X."/>
            <person name="Peng Y."/>
            <person name="Wang N."/>
            <person name="Wang Y."/>
            <person name="Ma Z."/>
            <person name="Xu X."/>
            <person name="Zhang F."/>
            <person name="Xue H."/>
            <person name="Zhong H."/>
            <person name="Wang Y."/>
            <person name="Zhang K."/>
            <person name="Velt A."/>
            <person name="Avia K."/>
            <person name="Holtgrawe D."/>
            <person name="Grimplet J."/>
            <person name="Matus J.T."/>
            <person name="Ware D."/>
            <person name="Wu X."/>
            <person name="Wang H."/>
            <person name="Liu C."/>
            <person name="Fang Y."/>
            <person name="Rustenholz C."/>
            <person name="Cheng Z."/>
            <person name="Xiao H."/>
            <person name="Zhou Y."/>
        </authorList>
    </citation>
    <scope>NUCLEOTIDE SEQUENCE [LARGE SCALE GENOMIC DNA]</scope>
    <source>
        <strain evidence="7">cv. Pinot noir / PN40024</strain>
        <tissue evidence="6">Leaf</tissue>
    </source>
</reference>
<dbReference type="SUPFAM" id="SSF90229">
    <property type="entry name" value="CCCH zinc finger"/>
    <property type="match status" value="1"/>
</dbReference>
<feature type="domain" description="C3H1-type" evidence="5">
    <location>
        <begin position="7"/>
        <end position="34"/>
    </location>
</feature>
<organism evidence="6 7">
    <name type="scientific">Vitis vinifera</name>
    <name type="common">Grape</name>
    <dbReference type="NCBI Taxonomy" id="29760"/>
    <lineage>
        <taxon>Eukaryota</taxon>
        <taxon>Viridiplantae</taxon>
        <taxon>Streptophyta</taxon>
        <taxon>Embryophyta</taxon>
        <taxon>Tracheophyta</taxon>
        <taxon>Spermatophyta</taxon>
        <taxon>Magnoliopsida</taxon>
        <taxon>eudicotyledons</taxon>
        <taxon>Gunneridae</taxon>
        <taxon>Pentapetalae</taxon>
        <taxon>rosids</taxon>
        <taxon>Vitales</taxon>
        <taxon>Vitaceae</taxon>
        <taxon>Viteae</taxon>
        <taxon>Vitis</taxon>
    </lineage>
</organism>
<keyword evidence="7" id="KW-1185">Reference proteome</keyword>
<evidence type="ECO:0000313" key="7">
    <source>
        <dbReference type="Proteomes" id="UP001227230"/>
    </source>
</evidence>
<keyword evidence="1 4" id="KW-0479">Metal-binding</keyword>
<feature type="zinc finger region" description="C3H1-type" evidence="4">
    <location>
        <begin position="7"/>
        <end position="34"/>
    </location>
</feature>
<evidence type="ECO:0000256" key="4">
    <source>
        <dbReference type="PROSITE-ProRule" id="PRU00723"/>
    </source>
</evidence>